<accession>A0A6S6TTC2</accession>
<feature type="domain" description="DUF6471" evidence="1">
    <location>
        <begin position="2"/>
        <end position="63"/>
    </location>
</feature>
<organism evidence="2">
    <name type="scientific">uncultured Sulfurovum sp</name>
    <dbReference type="NCBI Taxonomy" id="269237"/>
    <lineage>
        <taxon>Bacteria</taxon>
        <taxon>Pseudomonadati</taxon>
        <taxon>Campylobacterota</taxon>
        <taxon>Epsilonproteobacteria</taxon>
        <taxon>Campylobacterales</taxon>
        <taxon>Sulfurovaceae</taxon>
        <taxon>Sulfurovum</taxon>
        <taxon>environmental samples</taxon>
    </lineage>
</organism>
<reference evidence="2" key="1">
    <citation type="submission" date="2020-01" db="EMBL/GenBank/DDBJ databases">
        <authorList>
            <person name="Meier V. D."/>
            <person name="Meier V D."/>
        </authorList>
    </citation>
    <scope>NUCLEOTIDE SEQUENCE</scope>
    <source>
        <strain evidence="2">HLG_WM_MAG_04</strain>
    </source>
</reference>
<protein>
    <recommendedName>
        <fullName evidence="1">DUF6471 domain-containing protein</fullName>
    </recommendedName>
</protein>
<dbReference type="Pfam" id="PF20075">
    <property type="entry name" value="DUF6471"/>
    <property type="match status" value="1"/>
</dbReference>
<evidence type="ECO:0000313" key="2">
    <source>
        <dbReference type="EMBL" id="CAA6818316.1"/>
    </source>
</evidence>
<sequence>MEDKAKKIIKLALKNRKISYVKLSEKMQEKGYDYNDNSLRSKINRGTFSFAFLLEVCDSLEIDVVCLDKRDT</sequence>
<gene>
    <name evidence="2" type="ORF">HELGO_WM8501</name>
</gene>
<name>A0A6S6TTC2_9BACT</name>
<evidence type="ECO:0000259" key="1">
    <source>
        <dbReference type="Pfam" id="PF20075"/>
    </source>
</evidence>
<proteinExistence type="predicted"/>
<dbReference type="AlphaFoldDB" id="A0A6S6TTC2"/>
<dbReference type="EMBL" id="CACVAX010000052">
    <property type="protein sequence ID" value="CAA6818316.1"/>
    <property type="molecule type" value="Genomic_DNA"/>
</dbReference>
<dbReference type="InterPro" id="IPR045526">
    <property type="entry name" value="DUF6471"/>
</dbReference>